<dbReference type="EMBL" id="CAJNIZ010043900">
    <property type="protein sequence ID" value="CAE7672178.1"/>
    <property type="molecule type" value="Genomic_DNA"/>
</dbReference>
<proteinExistence type="predicted"/>
<dbReference type="Pfam" id="PF18808">
    <property type="entry name" value="Importin_rep_4"/>
    <property type="match status" value="1"/>
</dbReference>
<organism evidence="10 11">
    <name type="scientific">Symbiodinium pilosum</name>
    <name type="common">Dinoflagellate</name>
    <dbReference type="NCBI Taxonomy" id="2952"/>
    <lineage>
        <taxon>Eukaryota</taxon>
        <taxon>Sar</taxon>
        <taxon>Alveolata</taxon>
        <taxon>Dinophyceae</taxon>
        <taxon>Suessiales</taxon>
        <taxon>Symbiodiniaceae</taxon>
        <taxon>Symbiodinium</taxon>
    </lineage>
</organism>
<evidence type="ECO:0000259" key="9">
    <source>
        <dbReference type="Pfam" id="PF25780"/>
    </source>
</evidence>
<keyword evidence="7" id="KW-0539">Nucleus</keyword>
<evidence type="ECO:0000313" key="11">
    <source>
        <dbReference type="Proteomes" id="UP000649617"/>
    </source>
</evidence>
<dbReference type="Proteomes" id="UP000649617">
    <property type="component" value="Unassembled WGS sequence"/>
</dbReference>
<dbReference type="PANTHER" id="PTHR10527">
    <property type="entry name" value="IMPORTIN BETA"/>
    <property type="match status" value="1"/>
</dbReference>
<keyword evidence="3" id="KW-0813">Transport</keyword>
<dbReference type="InterPro" id="IPR011989">
    <property type="entry name" value="ARM-like"/>
</dbReference>
<evidence type="ECO:0000256" key="4">
    <source>
        <dbReference type="ARBA" id="ARBA00022490"/>
    </source>
</evidence>
<dbReference type="InterPro" id="IPR041389">
    <property type="entry name" value="Importin_rep_6"/>
</dbReference>
<comment type="caution">
    <text evidence="10">The sequence shown here is derived from an EMBL/GenBank/DDBJ whole genome shotgun (WGS) entry which is preliminary data.</text>
</comment>
<keyword evidence="4" id="KW-0963">Cytoplasm</keyword>
<feature type="non-terminal residue" evidence="10">
    <location>
        <position position="1006"/>
    </location>
</feature>
<evidence type="ECO:0000256" key="2">
    <source>
        <dbReference type="ARBA" id="ARBA00004496"/>
    </source>
</evidence>
<keyword evidence="11" id="KW-1185">Reference proteome</keyword>
<feature type="domain" description="IPO4/5-like TPR repeats" evidence="9">
    <location>
        <begin position="75"/>
        <end position="244"/>
    </location>
</feature>
<name>A0A812WHK5_SYMPI</name>
<feature type="coiled-coil region" evidence="8">
    <location>
        <begin position="296"/>
        <end position="323"/>
    </location>
</feature>
<evidence type="ECO:0000256" key="3">
    <source>
        <dbReference type="ARBA" id="ARBA00022448"/>
    </source>
</evidence>
<dbReference type="Gene3D" id="1.25.10.10">
    <property type="entry name" value="Leucine-rich Repeat Variant"/>
    <property type="match status" value="1"/>
</dbReference>
<dbReference type="OrthoDB" id="543373at2759"/>
<comment type="subcellular location">
    <subcellularLocation>
        <location evidence="2">Cytoplasm</location>
    </subcellularLocation>
    <subcellularLocation>
        <location evidence="1">Nucleus</location>
    </subcellularLocation>
</comment>
<evidence type="ECO:0000313" key="10">
    <source>
        <dbReference type="EMBL" id="CAE7672178.1"/>
    </source>
</evidence>
<reference evidence="10" key="1">
    <citation type="submission" date="2021-02" db="EMBL/GenBank/DDBJ databases">
        <authorList>
            <person name="Dougan E. K."/>
            <person name="Rhodes N."/>
            <person name="Thang M."/>
            <person name="Chan C."/>
        </authorList>
    </citation>
    <scope>NUCLEOTIDE SEQUENCE</scope>
</reference>
<evidence type="ECO:0000256" key="5">
    <source>
        <dbReference type="ARBA" id="ARBA00022737"/>
    </source>
</evidence>
<dbReference type="AlphaFoldDB" id="A0A812WHK5"/>
<dbReference type="GO" id="GO:0005634">
    <property type="term" value="C:nucleus"/>
    <property type="evidence" value="ECO:0007669"/>
    <property type="project" value="UniProtKB-SubCell"/>
</dbReference>
<protein>
    <submittedName>
        <fullName evidence="10">Sal3 protein</fullName>
    </submittedName>
</protein>
<dbReference type="InterPro" id="IPR040122">
    <property type="entry name" value="Importin_beta"/>
</dbReference>
<dbReference type="InterPro" id="IPR016024">
    <property type="entry name" value="ARM-type_fold"/>
</dbReference>
<dbReference type="InterPro" id="IPR057672">
    <property type="entry name" value="TPR_IPO4/5"/>
</dbReference>
<sequence length="1006" mass="112116">YQQAKQAEPDNLIIGMMAVLGSADVPEGVRRHDCVLLRQLVTRGAEKDFVYARISDAHKREVATELLRQYEQEKTPSIQKKIGEVISKLADYVCDTDDPRASLGAPSGWPALLPQVFRMANTSTALSVESCESALRLLKDCVPTLKDQIVAAKQELGQIIQNGLASPQVKHKVATFLLVCEIVTETEKKAWAPLLSTVSVLVQVLTALAQAKEEELLQECIQAFTDVATVEPDFFKAQLQQTMEPAKFMATVARTREIDSGLRGLAIEWLVSFVEKRAKFLSKSAPDFINLTLECCMSLMLEVDESEDKLKEWIERMDDEEGEEDEDELFHTGEECIDRVAEAATMEAIGPGLFRLIAHFAAQESWQAKHAALAAVKQTVEYVEEEHVDEMAKLLLGHVDHPHPRVRFTALHGLGQLANDQSPHFQEKSHQQVMPVLTRKMDDQVDRVAAMAMSAFVSFGEELDNSLMHGYARPLMEKLVMKLQGSQHRGVREEAITSIAVIAGVMEQDFVQYYDSIMPMLKQFVMTATSKKENRLRGKSFECMSLLGIAVGKEKFLNDAREAIGAMMNTQVEADDVQREYIKEASERICTCLKKDFKPFLQPLLPGIFRNLRFDDLNEQAPASGGADDDDYIKVSTGDGKTVRVHSEKFQDMMQSVQLLHTFVTEMESGYFEAIPDTAQVLLPLLSATDDSSMLCEEVRGTALQVWALLIKSAKLGAQERGQDNVMAKELLQKGLEAAFQQLQQYQDAEVLQELSSGVAECIKNVGPGVLGSDEVQKLTGSVFTLMDQSLQRSHKHASEQAKEKHEASALPQELHAGDEDEDEHDLTAEEDQLRRNYEEILGAMMKVSPEQFLPCLSGCAQRIQQWVATKENKVLGLYLVCDLLDHLKEHSESAWPIFMPKIFESIHDEDADARTAAAYAVNLAAPLAKFAEATPEAFKRLAVVVGKPKPKKRDEKAKVAMDNAVAAMLSLLKDKGQLCPPDIQAWDLVLAKLPLRDDCEEVLRS</sequence>
<keyword evidence="5" id="KW-0677">Repeat</keyword>
<accession>A0A812WHK5</accession>
<dbReference type="SUPFAM" id="SSF48371">
    <property type="entry name" value="ARM repeat"/>
    <property type="match status" value="2"/>
</dbReference>
<gene>
    <name evidence="10" type="primary">sal3</name>
    <name evidence="10" type="ORF">SPIL2461_LOCUS18559</name>
</gene>
<dbReference type="Pfam" id="PF18829">
    <property type="entry name" value="Importin_rep_6"/>
    <property type="match status" value="1"/>
</dbReference>
<evidence type="ECO:0000256" key="7">
    <source>
        <dbReference type="ARBA" id="ARBA00023242"/>
    </source>
</evidence>
<dbReference type="GO" id="GO:0006606">
    <property type="term" value="P:protein import into nucleus"/>
    <property type="evidence" value="ECO:0007669"/>
    <property type="project" value="InterPro"/>
</dbReference>
<dbReference type="Pfam" id="PF25780">
    <property type="entry name" value="TPR_IPO5"/>
    <property type="match status" value="1"/>
</dbReference>
<evidence type="ECO:0000256" key="6">
    <source>
        <dbReference type="ARBA" id="ARBA00022927"/>
    </source>
</evidence>
<dbReference type="GO" id="GO:0005737">
    <property type="term" value="C:cytoplasm"/>
    <property type="evidence" value="ECO:0007669"/>
    <property type="project" value="UniProtKB-SubCell"/>
</dbReference>
<keyword evidence="8" id="KW-0175">Coiled coil</keyword>
<evidence type="ECO:0000256" key="1">
    <source>
        <dbReference type="ARBA" id="ARBA00004123"/>
    </source>
</evidence>
<evidence type="ECO:0000256" key="8">
    <source>
        <dbReference type="SAM" id="Coils"/>
    </source>
</evidence>
<keyword evidence="6" id="KW-0653">Protein transport</keyword>
<dbReference type="InterPro" id="IPR041653">
    <property type="entry name" value="Importin_rep_4"/>
</dbReference>